<dbReference type="Gene3D" id="2.70.98.60">
    <property type="entry name" value="alpha-galactosidase from lactobacil brevis"/>
    <property type="match status" value="1"/>
</dbReference>
<keyword evidence="4" id="KW-1185">Reference proteome</keyword>
<dbReference type="Pfam" id="PF02065">
    <property type="entry name" value="Melibiase"/>
    <property type="match status" value="1"/>
</dbReference>
<evidence type="ECO:0000256" key="1">
    <source>
        <dbReference type="ARBA" id="ARBA00022801"/>
    </source>
</evidence>
<organism evidence="3 4">
    <name type="scientific">Microbacterium candidum</name>
    <dbReference type="NCBI Taxonomy" id="3041922"/>
    <lineage>
        <taxon>Bacteria</taxon>
        <taxon>Bacillati</taxon>
        <taxon>Actinomycetota</taxon>
        <taxon>Actinomycetes</taxon>
        <taxon>Micrococcales</taxon>
        <taxon>Microbacteriaceae</taxon>
        <taxon>Microbacterium</taxon>
    </lineage>
</organism>
<proteinExistence type="predicted"/>
<comment type="caution">
    <text evidence="3">The sequence shown here is derived from an EMBL/GenBank/DDBJ whole genome shotgun (WGS) entry which is preliminary data.</text>
</comment>
<dbReference type="EMBL" id="JASXSZ010000001">
    <property type="protein sequence ID" value="MDL9977804.1"/>
    <property type="molecule type" value="Genomic_DNA"/>
</dbReference>
<accession>A0ABT7MTM5</accession>
<dbReference type="CDD" id="cd14791">
    <property type="entry name" value="GH36"/>
    <property type="match status" value="1"/>
</dbReference>
<gene>
    <name evidence="3" type="ORF">QSV35_00535</name>
</gene>
<dbReference type="Gene3D" id="3.20.20.70">
    <property type="entry name" value="Aldolase class I"/>
    <property type="match status" value="1"/>
</dbReference>
<dbReference type="InterPro" id="IPR038417">
    <property type="entry name" value="Alpga-gal_N_sf"/>
</dbReference>
<protein>
    <submittedName>
        <fullName evidence="3">Alpha-galactosidase</fullName>
    </submittedName>
</protein>
<sequence>MIVADETNGFTWGNDSLQLRFRILDDGIVTLETISVRDSTGGVRVTHGARTPLIEVRTVTHGPTNPAGRVVDSAIGRSLVYRGHTTPASDSPCLVLEVGDEERKVGATLTLCMPGEAAAFRASVTVTNEGTDAVSLLGVSSLVVGLAVDSRAVTVMSADSRWGAEYRWRTDRLRPGLLPLLPPGVFEKWRDDKWLNNAFHVSSEGNLSTGHHVPTGVAEVDGGPSIAWDVEAPSSWRYELGDIPGGGVYIGMEGPNDVFGQWSMRLEPGESFRAVSASMAFAAGGWQDAIGQLTTHRRASRTTREVFETAPVVFNDYLKALNGDPSEERLEPYIHRAHELGVDVFCIDAGWYDDDAEGWWDSVGEWQPSQQRFPNGLSATLARIRALGMVPGLWVEPEVIGVRSPLANQLPEEAFFQRNGYRVEELGRYHLDFTHPAAIGHLDRTIDRLVSMGAGYFKFDYNVAAAHGNDSANRSAGQGRLEHARAYLQWIDRIRERHPHVVLENCASGGMRTDPETVKHFQLQQSTDQWENQAVVPISISGLMSVPPEQLAMWCFPDVDDDNGRMRFALACAQLGRFHLSGAIDRLEPGQLQMVAEAIAAYKNVRRGVIDSRPFWPIGLPEFEADWIAGGLIHEDFTRVAVFRRGGDQSRQRLRISHLAGCMPTITSVLENDGNSWSWDPVAGELEVALESAPDALVLDLRSQDRVTG</sequence>
<evidence type="ECO:0000256" key="2">
    <source>
        <dbReference type="ARBA" id="ARBA00023295"/>
    </source>
</evidence>
<evidence type="ECO:0000313" key="3">
    <source>
        <dbReference type="EMBL" id="MDL9977804.1"/>
    </source>
</evidence>
<name>A0ABT7MTM5_9MICO</name>
<keyword evidence="2" id="KW-0326">Glycosidase</keyword>
<dbReference type="InterPro" id="IPR050985">
    <property type="entry name" value="Alpha-glycosidase_related"/>
</dbReference>
<keyword evidence="1" id="KW-0378">Hydrolase</keyword>
<dbReference type="InterPro" id="IPR017853">
    <property type="entry name" value="GH"/>
</dbReference>
<dbReference type="InterPro" id="IPR013785">
    <property type="entry name" value="Aldolase_TIM"/>
</dbReference>
<reference evidence="3 4" key="1">
    <citation type="submission" date="2023-06" db="EMBL/GenBank/DDBJ databases">
        <title>Microbacterium sp. nov., isolated from a waste landfill.</title>
        <authorList>
            <person name="Wen W."/>
        </authorList>
    </citation>
    <scope>NUCLEOTIDE SEQUENCE [LARGE SCALE GENOMIC DNA]</scope>
    <source>
        <strain evidence="3 4">ASV49</strain>
    </source>
</reference>
<dbReference type="PANTHER" id="PTHR43053">
    <property type="entry name" value="GLYCOSIDASE FAMILY 31"/>
    <property type="match status" value="1"/>
</dbReference>
<dbReference type="PANTHER" id="PTHR43053:SF3">
    <property type="entry name" value="ALPHA-GALACTOSIDASE C-RELATED"/>
    <property type="match status" value="1"/>
</dbReference>
<dbReference type="RefSeq" id="WP_286285602.1">
    <property type="nucleotide sequence ID" value="NZ_JASXSZ010000001.1"/>
</dbReference>
<dbReference type="Proteomes" id="UP001235064">
    <property type="component" value="Unassembled WGS sequence"/>
</dbReference>
<dbReference type="SUPFAM" id="SSF51445">
    <property type="entry name" value="(Trans)glycosidases"/>
    <property type="match status" value="1"/>
</dbReference>
<evidence type="ECO:0000313" key="4">
    <source>
        <dbReference type="Proteomes" id="UP001235064"/>
    </source>
</evidence>
<dbReference type="InterPro" id="IPR002252">
    <property type="entry name" value="Glyco_hydro_36"/>
</dbReference>